<proteinExistence type="predicted"/>
<accession>A0A8H3G8B8</accession>
<organism evidence="1 2">
    <name type="scientific">Rhizoctonia solani</name>
    <dbReference type="NCBI Taxonomy" id="456999"/>
    <lineage>
        <taxon>Eukaryota</taxon>
        <taxon>Fungi</taxon>
        <taxon>Dikarya</taxon>
        <taxon>Basidiomycota</taxon>
        <taxon>Agaricomycotina</taxon>
        <taxon>Agaricomycetes</taxon>
        <taxon>Cantharellales</taxon>
        <taxon>Ceratobasidiaceae</taxon>
        <taxon>Rhizoctonia</taxon>
    </lineage>
</organism>
<comment type="caution">
    <text evidence="1">The sequence shown here is derived from an EMBL/GenBank/DDBJ whole genome shotgun (WGS) entry which is preliminary data.</text>
</comment>
<dbReference type="Proteomes" id="UP000663840">
    <property type="component" value="Unassembled WGS sequence"/>
</dbReference>
<dbReference type="EMBL" id="CAJMWR010002214">
    <property type="protein sequence ID" value="CAE6441414.1"/>
    <property type="molecule type" value="Genomic_DNA"/>
</dbReference>
<evidence type="ECO:0000313" key="2">
    <source>
        <dbReference type="Proteomes" id="UP000663840"/>
    </source>
</evidence>
<protein>
    <submittedName>
        <fullName evidence="1">Uncharacterized protein</fullName>
    </submittedName>
</protein>
<reference evidence="1" key="1">
    <citation type="submission" date="2021-01" db="EMBL/GenBank/DDBJ databases">
        <authorList>
            <person name="Kaushik A."/>
        </authorList>
    </citation>
    <scope>NUCLEOTIDE SEQUENCE</scope>
    <source>
        <strain evidence="1">AG1-1A</strain>
    </source>
</reference>
<sequence>MSSYPRIVGYALRPFAQHLAPASRLAMPSTNKCITSLDVGHCTQARFILDFRTDEGRANAQRWYIHQGRNTRFTLLEYRKYKRGQVRHEFIVIWLNSTTLCRFDRRASDGRRGHILREEGTLAEDSAHVLSSFETEYKELLEQTEVLLSIKLPNGEDLGAILAVCEDIQTHGKASAYSLISYNCYFFSWMIVVAVARRTHDWETATLSKEGWDDILRISLAQVFPPPGLESKPTKPRTIGKRLSSIFTRSTKRTQNNIKSFTTTSNIERFQSELLSQYSASYDNIQTILQKLLLRSQVGPMLKKELVRLESYGVSSVKRSVAERRATKDTVDYAVRKLTQEDRATGGLEWNDIDLYLRSQISQASTSAADCLTGKDVSGNWALLEDVWKSGWSTPPKSKELMRVHDRILFEMHDAVLFARAVGMHAGKEDPLARKTAEEWDGIGAKAMHKWKSAWDECERLGTQYAAQVTATVMATIVERLRDIAPEQLAFGDNVKRSKVPPSLQEFIRSRMQEHFEIVDRFGFGSFQELISTAEEAMREIWVTSLGIIDCDRFRPQNTSVDR</sequence>
<gene>
    <name evidence="1" type="ORF">RDB_LOCUS78665</name>
</gene>
<evidence type="ECO:0000313" key="1">
    <source>
        <dbReference type="EMBL" id="CAE6441414.1"/>
    </source>
</evidence>
<name>A0A8H3G8B8_9AGAM</name>
<dbReference type="AlphaFoldDB" id="A0A8H3G8B8"/>